<evidence type="ECO:0000313" key="2">
    <source>
        <dbReference type="Proteomes" id="UP000006565"/>
    </source>
</evidence>
<gene>
    <name evidence="1" type="ordered locus">Mpet_1606</name>
</gene>
<dbReference type="AlphaFoldDB" id="E1RGR8"/>
<dbReference type="EMBL" id="CP002117">
    <property type="protein sequence ID" value="ADN36363.1"/>
    <property type="molecule type" value="Genomic_DNA"/>
</dbReference>
<dbReference type="RefSeq" id="WP_013329540.1">
    <property type="nucleotide sequence ID" value="NC_014507.1"/>
</dbReference>
<dbReference type="eggNOG" id="arCOG05311">
    <property type="taxonomic scope" value="Archaea"/>
</dbReference>
<accession>E1RGR8</accession>
<evidence type="ECO:0000313" key="1">
    <source>
        <dbReference type="EMBL" id="ADN36363.1"/>
    </source>
</evidence>
<proteinExistence type="predicted"/>
<name>E1RGR8_METP4</name>
<dbReference type="HOGENOM" id="CLU_1922810_0_0_2"/>
<dbReference type="Proteomes" id="UP000006565">
    <property type="component" value="Chromosome"/>
</dbReference>
<protein>
    <submittedName>
        <fullName evidence="1">Uncharacterized protein</fullName>
    </submittedName>
</protein>
<dbReference type="KEGG" id="mpi:Mpet_1606"/>
<sequence>MTDSIELAELADQILDIAEDNYDRLSSIIDDLDDEVKNELLVSDFLHAFQVFYYYFRMDPSEIVIDRLMLQPASSLEKGVFIENFDIFELWFIIEDNNGIIYVSDGEKILRKFSGRKAYTKAVEYANSLEW</sequence>
<organism evidence="1 2">
    <name type="scientific">Methanolacinia petrolearia (strain DSM 11571 / OCM 486 / SEBR 4847)</name>
    <name type="common">Methanoplanus petrolearius</name>
    <dbReference type="NCBI Taxonomy" id="679926"/>
    <lineage>
        <taxon>Archaea</taxon>
        <taxon>Methanobacteriati</taxon>
        <taxon>Methanobacteriota</taxon>
        <taxon>Stenosarchaea group</taxon>
        <taxon>Methanomicrobia</taxon>
        <taxon>Methanomicrobiales</taxon>
        <taxon>Methanomicrobiaceae</taxon>
        <taxon>Methanolacinia</taxon>
    </lineage>
</organism>
<dbReference type="GeneID" id="9744077"/>
<reference evidence="1 2" key="1">
    <citation type="journal article" date="2010" name="Stand. Genomic Sci.">
        <title>Complete genome sequence of Methanoplanus petrolearius type strain (SEBR 4847).</title>
        <authorList>
            <person name="Brambilla E."/>
            <person name="Djao O.D."/>
            <person name="Daligault H."/>
            <person name="Lapidus A."/>
            <person name="Lucas S."/>
            <person name="Hammon N."/>
            <person name="Nolan M."/>
            <person name="Tice H."/>
            <person name="Cheng J.F."/>
            <person name="Han C."/>
            <person name="Tapia R."/>
            <person name="Goodwin L."/>
            <person name="Pitluck S."/>
            <person name="Liolios K."/>
            <person name="Ivanova N."/>
            <person name="Mavromatis K."/>
            <person name="Mikhailova N."/>
            <person name="Pati A."/>
            <person name="Chen A."/>
            <person name="Palaniappan K."/>
            <person name="Land M."/>
            <person name="Hauser L."/>
            <person name="Chang Y.J."/>
            <person name="Jeffries C.D."/>
            <person name="Rohde M."/>
            <person name="Spring S."/>
            <person name="Sikorski J."/>
            <person name="Goker M."/>
            <person name="Woyke T."/>
            <person name="Bristow J."/>
            <person name="Eisen J.A."/>
            <person name="Markowitz V."/>
            <person name="Hugenholtz P."/>
            <person name="Kyrpides N.C."/>
            <person name="Klenk H.P."/>
        </authorList>
    </citation>
    <scope>NUCLEOTIDE SEQUENCE [LARGE SCALE GENOMIC DNA]</scope>
    <source>
        <strain evidence="2">DSM 11571 / OCM 486 / SEBR 4847</strain>
    </source>
</reference>
<dbReference type="OrthoDB" id="105689at2157"/>
<keyword evidence="2" id="KW-1185">Reference proteome</keyword>